<evidence type="ECO:0000313" key="2">
    <source>
        <dbReference type="EMBL" id="MTE13113.1"/>
    </source>
</evidence>
<keyword evidence="1" id="KW-0732">Signal</keyword>
<dbReference type="AlphaFoldDB" id="A0A6I3KR03"/>
<sequence>MTLGFRGVVTGLASVALVGSLAATAHATPSEGITAVILSRTTIGDTDYILREITIAPGGSTGWHYHDGTLYALVRQGQISHYRSDCAVDQTGGPGSAFVERAGAGNVHLERNLGTEPQILDVLYVLPAGSPLSEDAPNPGCPFS</sequence>
<comment type="caution">
    <text evidence="2">The sequence shown here is derived from an EMBL/GenBank/DDBJ whole genome shotgun (WGS) entry which is preliminary data.</text>
</comment>
<protein>
    <submittedName>
        <fullName evidence="2">Cupin domain-containing protein</fullName>
    </submittedName>
</protein>
<evidence type="ECO:0000256" key="1">
    <source>
        <dbReference type="SAM" id="SignalP"/>
    </source>
</evidence>
<organism evidence="2 3">
    <name type="scientific">Nocardia aurantiaca</name>
    <dbReference type="NCBI Taxonomy" id="2675850"/>
    <lineage>
        <taxon>Bacteria</taxon>
        <taxon>Bacillati</taxon>
        <taxon>Actinomycetota</taxon>
        <taxon>Actinomycetes</taxon>
        <taxon>Mycobacteriales</taxon>
        <taxon>Nocardiaceae</taxon>
        <taxon>Nocardia</taxon>
    </lineage>
</organism>
<dbReference type="Proteomes" id="UP000432464">
    <property type="component" value="Unassembled WGS sequence"/>
</dbReference>
<dbReference type="Gene3D" id="2.60.120.10">
    <property type="entry name" value="Jelly Rolls"/>
    <property type="match status" value="1"/>
</dbReference>
<proteinExistence type="predicted"/>
<accession>A0A6I3KR03</accession>
<dbReference type="EMBL" id="WMBB01000004">
    <property type="protein sequence ID" value="MTE13113.1"/>
    <property type="molecule type" value="Genomic_DNA"/>
</dbReference>
<dbReference type="InterPro" id="IPR014710">
    <property type="entry name" value="RmlC-like_jellyroll"/>
</dbReference>
<keyword evidence="3" id="KW-1185">Reference proteome</keyword>
<reference evidence="2 3" key="1">
    <citation type="submission" date="2019-11" db="EMBL/GenBank/DDBJ databases">
        <title>Nocardia sp. nov. CT2-14 isolated from soil.</title>
        <authorList>
            <person name="Kanchanasin P."/>
            <person name="Tanasupawat S."/>
            <person name="Yuki M."/>
            <person name="Kudo T."/>
        </authorList>
    </citation>
    <scope>NUCLEOTIDE SEQUENCE [LARGE SCALE GENOMIC DNA]</scope>
    <source>
        <strain evidence="2 3">CT2-14</strain>
    </source>
</reference>
<dbReference type="InterPro" id="IPR011051">
    <property type="entry name" value="RmlC_Cupin_sf"/>
</dbReference>
<evidence type="ECO:0000313" key="3">
    <source>
        <dbReference type="Proteomes" id="UP000432464"/>
    </source>
</evidence>
<feature type="chain" id="PRO_5038665886" evidence="1">
    <location>
        <begin position="28"/>
        <end position="144"/>
    </location>
</feature>
<dbReference type="SUPFAM" id="SSF51182">
    <property type="entry name" value="RmlC-like cupins"/>
    <property type="match status" value="1"/>
</dbReference>
<name>A0A6I3KR03_9NOCA</name>
<feature type="signal peptide" evidence="1">
    <location>
        <begin position="1"/>
        <end position="27"/>
    </location>
</feature>
<gene>
    <name evidence="2" type="ORF">GLP40_10035</name>
</gene>
<dbReference type="RefSeq" id="WP_328289945.1">
    <property type="nucleotide sequence ID" value="NZ_WMBB01000004.1"/>
</dbReference>